<feature type="compositionally biased region" description="Basic and acidic residues" evidence="5">
    <location>
        <begin position="577"/>
        <end position="608"/>
    </location>
</feature>
<feature type="region of interest" description="Disordered" evidence="5">
    <location>
        <begin position="499"/>
        <end position="608"/>
    </location>
</feature>
<evidence type="ECO:0000256" key="3">
    <source>
        <dbReference type="ARBA" id="ARBA00023273"/>
    </source>
</evidence>
<dbReference type="PANTHER" id="PTHR15654:SF1">
    <property type="entry name" value="COILED-COIL DOMAIN-CONTAINING PROTEIN 96"/>
    <property type="match status" value="1"/>
</dbReference>
<feature type="coiled-coil region" evidence="4">
    <location>
        <begin position="758"/>
        <end position="836"/>
    </location>
</feature>
<protein>
    <recommendedName>
        <fullName evidence="6">CCDC113/CCDC96 coiled-coil domain-containing protein</fullName>
    </recommendedName>
</protein>
<dbReference type="SUPFAM" id="SSF53850">
    <property type="entry name" value="Periplasmic binding protein-like II"/>
    <property type="match status" value="1"/>
</dbReference>
<reference evidence="7 8" key="1">
    <citation type="journal article" date="2008" name="Nature">
        <title>The genome of the model beetle and pest Tribolium castaneum.</title>
        <authorList>
            <consortium name="Tribolium Genome Sequencing Consortium"/>
            <person name="Richards S."/>
            <person name="Gibbs R.A."/>
            <person name="Weinstock G.M."/>
            <person name="Brown S.J."/>
            <person name="Denell R."/>
            <person name="Beeman R.W."/>
            <person name="Gibbs R."/>
            <person name="Beeman R.W."/>
            <person name="Brown S.J."/>
            <person name="Bucher G."/>
            <person name="Friedrich M."/>
            <person name="Grimmelikhuijzen C.J."/>
            <person name="Klingler M."/>
            <person name="Lorenzen M."/>
            <person name="Richards S."/>
            <person name="Roth S."/>
            <person name="Schroder R."/>
            <person name="Tautz D."/>
            <person name="Zdobnov E.M."/>
            <person name="Muzny D."/>
            <person name="Gibbs R.A."/>
            <person name="Weinstock G.M."/>
            <person name="Attaway T."/>
            <person name="Bell S."/>
            <person name="Buhay C.J."/>
            <person name="Chandrabose M.N."/>
            <person name="Chavez D."/>
            <person name="Clerk-Blankenburg K.P."/>
            <person name="Cree A."/>
            <person name="Dao M."/>
            <person name="Davis C."/>
            <person name="Chacko J."/>
            <person name="Dinh H."/>
            <person name="Dugan-Rocha S."/>
            <person name="Fowler G."/>
            <person name="Garner T.T."/>
            <person name="Garnes J."/>
            <person name="Gnirke A."/>
            <person name="Hawes A."/>
            <person name="Hernandez J."/>
            <person name="Hines S."/>
            <person name="Holder M."/>
            <person name="Hume J."/>
            <person name="Jhangiani S.N."/>
            <person name="Joshi V."/>
            <person name="Khan Z.M."/>
            <person name="Jackson L."/>
            <person name="Kovar C."/>
            <person name="Kowis A."/>
            <person name="Lee S."/>
            <person name="Lewis L.R."/>
            <person name="Margolis J."/>
            <person name="Morgan M."/>
            <person name="Nazareth L.V."/>
            <person name="Nguyen N."/>
            <person name="Okwuonu G."/>
            <person name="Parker D."/>
            <person name="Richards S."/>
            <person name="Ruiz S.J."/>
            <person name="Santibanez J."/>
            <person name="Savard J."/>
            <person name="Scherer S.E."/>
            <person name="Schneider B."/>
            <person name="Sodergren E."/>
            <person name="Tautz D."/>
            <person name="Vattahil S."/>
            <person name="Villasana D."/>
            <person name="White C.S."/>
            <person name="Wright R."/>
            <person name="Park Y."/>
            <person name="Beeman R.W."/>
            <person name="Lord J."/>
            <person name="Oppert B."/>
            <person name="Lorenzen M."/>
            <person name="Brown S."/>
            <person name="Wang L."/>
            <person name="Savard J."/>
            <person name="Tautz D."/>
            <person name="Richards S."/>
            <person name="Weinstock G."/>
            <person name="Gibbs R.A."/>
            <person name="Liu Y."/>
            <person name="Worley K."/>
            <person name="Weinstock G."/>
            <person name="Elsik C.G."/>
            <person name="Reese J.T."/>
            <person name="Elhaik E."/>
            <person name="Landan G."/>
            <person name="Graur D."/>
            <person name="Arensburger P."/>
            <person name="Atkinson P."/>
            <person name="Beeman R.W."/>
            <person name="Beidler J."/>
            <person name="Brown S.J."/>
            <person name="Demuth J.P."/>
            <person name="Drury D.W."/>
            <person name="Du Y.Z."/>
            <person name="Fujiwara H."/>
            <person name="Lorenzen M."/>
            <person name="Maselli V."/>
            <person name="Osanai M."/>
            <person name="Park Y."/>
            <person name="Robertson H.M."/>
            <person name="Tu Z."/>
            <person name="Wang J.J."/>
            <person name="Wang S."/>
            <person name="Richards S."/>
            <person name="Song H."/>
            <person name="Zhang L."/>
            <person name="Sodergren E."/>
            <person name="Werner D."/>
            <person name="Stanke M."/>
            <person name="Morgenstern B."/>
            <person name="Solovyev V."/>
            <person name="Kosarev P."/>
            <person name="Brown G."/>
            <person name="Chen H.C."/>
            <person name="Ermolaeva O."/>
            <person name="Hlavina W."/>
            <person name="Kapustin Y."/>
            <person name="Kiryutin B."/>
            <person name="Kitts P."/>
            <person name="Maglott D."/>
            <person name="Pruitt K."/>
            <person name="Sapojnikov V."/>
            <person name="Souvorov A."/>
            <person name="Mackey A.J."/>
            <person name="Waterhouse R.M."/>
            <person name="Wyder S."/>
            <person name="Zdobnov E.M."/>
            <person name="Zdobnov E.M."/>
            <person name="Wyder S."/>
            <person name="Kriventseva E.V."/>
            <person name="Kadowaki T."/>
            <person name="Bork P."/>
            <person name="Aranda M."/>
            <person name="Bao R."/>
            <person name="Beermann A."/>
            <person name="Berns N."/>
            <person name="Bolognesi R."/>
            <person name="Bonneton F."/>
            <person name="Bopp D."/>
            <person name="Brown S.J."/>
            <person name="Bucher G."/>
            <person name="Butts T."/>
            <person name="Chaumot A."/>
            <person name="Denell R.E."/>
            <person name="Ferrier D.E."/>
            <person name="Friedrich M."/>
            <person name="Gordon C.M."/>
            <person name="Jindra M."/>
            <person name="Klingler M."/>
            <person name="Lan Q."/>
            <person name="Lattorff H.M."/>
            <person name="Laudet V."/>
            <person name="von Levetsow C."/>
            <person name="Liu Z."/>
            <person name="Lutz R."/>
            <person name="Lynch J.A."/>
            <person name="da Fonseca R.N."/>
            <person name="Posnien N."/>
            <person name="Reuter R."/>
            <person name="Roth S."/>
            <person name="Savard J."/>
            <person name="Schinko J.B."/>
            <person name="Schmitt C."/>
            <person name="Schoppmeier M."/>
            <person name="Schroder R."/>
            <person name="Shippy T.D."/>
            <person name="Simonnet F."/>
            <person name="Marques-Souza H."/>
            <person name="Tautz D."/>
            <person name="Tomoyasu Y."/>
            <person name="Trauner J."/>
            <person name="Van der Zee M."/>
            <person name="Vervoort M."/>
            <person name="Wittkopp N."/>
            <person name="Wimmer E.A."/>
            <person name="Yang X."/>
            <person name="Jones A.K."/>
            <person name="Sattelle D.B."/>
            <person name="Ebert P.R."/>
            <person name="Nelson D."/>
            <person name="Scott J.G."/>
            <person name="Beeman R.W."/>
            <person name="Muthukrishnan S."/>
            <person name="Kramer K.J."/>
            <person name="Arakane Y."/>
            <person name="Beeman R.W."/>
            <person name="Zhu Q."/>
            <person name="Hogenkamp D."/>
            <person name="Dixit R."/>
            <person name="Oppert B."/>
            <person name="Jiang H."/>
            <person name="Zou Z."/>
            <person name="Marshall J."/>
            <person name="Elpidina E."/>
            <person name="Vinokurov K."/>
            <person name="Oppert C."/>
            <person name="Zou Z."/>
            <person name="Evans J."/>
            <person name="Lu Z."/>
            <person name="Zhao P."/>
            <person name="Sumathipala N."/>
            <person name="Altincicek B."/>
            <person name="Vilcinskas A."/>
            <person name="Williams M."/>
            <person name="Hultmark D."/>
            <person name="Hetru C."/>
            <person name="Jiang H."/>
            <person name="Grimmelikhuijzen C.J."/>
            <person name="Hauser F."/>
            <person name="Cazzamali G."/>
            <person name="Williamson M."/>
            <person name="Park Y."/>
            <person name="Li B."/>
            <person name="Tanaka Y."/>
            <person name="Predel R."/>
            <person name="Neupert S."/>
            <person name="Schachtner J."/>
            <person name="Verleyen P."/>
            <person name="Raible F."/>
            <person name="Bork P."/>
            <person name="Friedrich M."/>
            <person name="Walden K.K."/>
            <person name="Robertson H.M."/>
            <person name="Angeli S."/>
            <person name="Foret S."/>
            <person name="Bucher G."/>
            <person name="Schuetz S."/>
            <person name="Maleszka R."/>
            <person name="Wimmer E.A."/>
            <person name="Beeman R.W."/>
            <person name="Lorenzen M."/>
            <person name="Tomoyasu Y."/>
            <person name="Miller S.C."/>
            <person name="Grossmann D."/>
            <person name="Bucher G."/>
        </authorList>
    </citation>
    <scope>NUCLEOTIDE SEQUENCE [LARGE SCALE GENOMIC DNA]</scope>
    <source>
        <strain evidence="7 8">Georgia GA2</strain>
    </source>
</reference>
<feature type="region of interest" description="Disordered" evidence="5">
    <location>
        <begin position="717"/>
        <end position="741"/>
    </location>
</feature>
<comment type="subcellular location">
    <subcellularLocation>
        <location evidence="1">Cell projection</location>
        <location evidence="1">Cilium</location>
    </subcellularLocation>
</comment>
<feature type="domain" description="CCDC113/CCDC96 coiled-coil" evidence="6">
    <location>
        <begin position="888"/>
        <end position="1058"/>
    </location>
</feature>
<evidence type="ECO:0000256" key="5">
    <source>
        <dbReference type="SAM" id="MobiDB-lite"/>
    </source>
</evidence>
<feature type="compositionally biased region" description="Acidic residues" evidence="5">
    <location>
        <begin position="724"/>
        <end position="741"/>
    </location>
</feature>
<evidence type="ECO:0000259" key="6">
    <source>
        <dbReference type="Pfam" id="PF13870"/>
    </source>
</evidence>
<evidence type="ECO:0000313" key="7">
    <source>
        <dbReference type="EMBL" id="KYB28600.1"/>
    </source>
</evidence>
<accession>A0A139WKX7</accession>
<feature type="compositionally biased region" description="Basic and acidic residues" evidence="5">
    <location>
        <begin position="539"/>
        <end position="563"/>
    </location>
</feature>
<dbReference type="Gene3D" id="1.10.287.1490">
    <property type="match status" value="1"/>
</dbReference>
<keyword evidence="2 4" id="KW-0175">Coiled coil</keyword>
<feature type="compositionally biased region" description="Basic residues" evidence="5">
    <location>
        <begin position="668"/>
        <end position="678"/>
    </location>
</feature>
<feature type="coiled-coil region" evidence="4">
    <location>
        <begin position="926"/>
        <end position="953"/>
    </location>
</feature>
<dbReference type="AlphaFoldDB" id="A0A139WKX7"/>
<dbReference type="InterPro" id="IPR051885">
    <property type="entry name" value="CC_CF"/>
</dbReference>
<gene>
    <name evidence="7" type="primary">AUGUSTUS-3.0.2_32488</name>
    <name evidence="7" type="ORF">TcasGA2_TC032488</name>
</gene>
<keyword evidence="8" id="KW-1185">Reference proteome</keyword>
<dbReference type="GO" id="GO:0036064">
    <property type="term" value="C:ciliary basal body"/>
    <property type="evidence" value="ECO:0000318"/>
    <property type="project" value="GO_Central"/>
</dbReference>
<dbReference type="Pfam" id="PF13870">
    <property type="entry name" value="CCDC113_CCDC96_CC"/>
    <property type="match status" value="1"/>
</dbReference>
<feature type="region of interest" description="Disordered" evidence="5">
    <location>
        <begin position="650"/>
        <end position="689"/>
    </location>
</feature>
<evidence type="ECO:0000256" key="1">
    <source>
        <dbReference type="ARBA" id="ARBA00004138"/>
    </source>
</evidence>
<reference evidence="7 8" key="2">
    <citation type="journal article" date="2010" name="Nucleic Acids Res.">
        <title>BeetleBase in 2010: revisions to provide comprehensive genomic information for Tribolium castaneum.</title>
        <authorList>
            <person name="Kim H.S."/>
            <person name="Murphy T."/>
            <person name="Xia J."/>
            <person name="Caragea D."/>
            <person name="Park Y."/>
            <person name="Beeman R.W."/>
            <person name="Lorenzen M.D."/>
            <person name="Butcher S."/>
            <person name="Manak J.R."/>
            <person name="Brown S.J."/>
        </authorList>
    </citation>
    <scope>GENOME REANNOTATION</scope>
    <source>
        <strain evidence="7 8">Georgia GA2</strain>
    </source>
</reference>
<dbReference type="InParanoid" id="A0A139WKX7"/>
<evidence type="ECO:0000256" key="2">
    <source>
        <dbReference type="ARBA" id="ARBA00023054"/>
    </source>
</evidence>
<feature type="coiled-coil region" evidence="4">
    <location>
        <begin position="982"/>
        <end position="1056"/>
    </location>
</feature>
<dbReference type="eggNOG" id="ENOG502QS75">
    <property type="taxonomic scope" value="Eukaryota"/>
</dbReference>
<dbReference type="GO" id="GO:0005930">
    <property type="term" value="C:axoneme"/>
    <property type="evidence" value="ECO:0000318"/>
    <property type="project" value="GO_Central"/>
</dbReference>
<name>A0A139WKX7_TRICA</name>
<keyword evidence="3" id="KW-0966">Cell projection</keyword>
<proteinExistence type="predicted"/>
<sequence>MKTSYFFTCWKKTETLQLMHMMTKQDIKFNFVKNEKNAIIQALDEKSMTRYGYILDTRCQNFKNLLSEKISTVNMRLSHPWLILSAQLNTSTSWEVVLKNVNLRMDSNVKFAIPEDESTFNIFDVYNPAHQLGESPVITEFEIWNGSSLQMQQTKTFYLQRRDMSHIKLRSGSVVLISNHSGTFEEYMLDSRFKQLDTMSKFHYPMFLLLEDVHNFTHSLKIEDKWFGNYQNGTDSGVGKLLYENEIDITCTGASQRPPRVDVYDYLMPSYHFRPCYIFRNPGTYNPLENQFLKPFTDTVCKPPEAFHSLDELGHSKLEIGIEDLPYTITWFEIMNDSDVQYIYKNKVFPPNAKKLNIYEPDEGIAKVKQGGFAYHTQLDTGYPIIARTFDQEQICDITEIPMIPQVGAGIMLQKKSQYKELFHITLRKIKEVGSCLIIFFFKLYYSFYNMSMSEGGVSIDTVATNEVNLTENESPASPETEALQEEAPIDVVGEQKLEETQENEAEKDAPVGEINRANVTEENEKKGAEEEETPVMPVEKESVEEGDVVKEEPVQVDQKKDAQEEETPVIPIEEGNVAKEESMQVDQEEKSSPVQVDEKEKTTEAVDKNIEDVKSVAGTEEYDFGHLVAPDAISEMSFALLPEELPKIEESSKETIADQSETEEPKKKKTSKKKKIRPSIVKRESDEYPSLRISGSQSLLITGDFAIAPIGSKPQLPSLYSEATEDEGEVEEEEEVSEEEEIHEMTEAERLEYYQKYDRLSKEHDEVKLKNDELLRRLANYYKRKKMYHVLHEGKVQLDAQKKYEKQLDDYSLQAEQSKKEQLALQTEIADLKQRCTVQERETNEAFEKLQREEFEVGKEIINSEAGKGHEEKFIERYLKRQRIQLNNLVKVRYDYIKIRNKLNETQEALNAIDNLGSNLHLIDYEQLKLDNRNLQDKFEERDLELNRVRRKCQNAVQILAHRREKNAALDADITYLNERLEGVSGEYEDVREQLNQLKMERDGYRAATNKIIANSGLLSRPTLLRDLMNTMEEMEELEKRLLDIKWECETVNNKVKKIRENMASETKMNKIRYIMEGKEFSDSFSGATLSNVMVGTVAG</sequence>
<dbReference type="PANTHER" id="PTHR15654">
    <property type="entry name" value="COILED-COIL DOMAIN-CONTAINING PROTEIN 113-RELATED"/>
    <property type="match status" value="1"/>
</dbReference>
<dbReference type="InterPro" id="IPR025254">
    <property type="entry name" value="CCDC113/CCDC96_CC"/>
</dbReference>
<feature type="compositionally biased region" description="Basic and acidic residues" evidence="5">
    <location>
        <begin position="499"/>
        <end position="511"/>
    </location>
</feature>
<organism evidence="7 8">
    <name type="scientific">Tribolium castaneum</name>
    <name type="common">Red flour beetle</name>
    <dbReference type="NCBI Taxonomy" id="7070"/>
    <lineage>
        <taxon>Eukaryota</taxon>
        <taxon>Metazoa</taxon>
        <taxon>Ecdysozoa</taxon>
        <taxon>Arthropoda</taxon>
        <taxon>Hexapoda</taxon>
        <taxon>Insecta</taxon>
        <taxon>Pterygota</taxon>
        <taxon>Neoptera</taxon>
        <taxon>Endopterygota</taxon>
        <taxon>Coleoptera</taxon>
        <taxon>Polyphaga</taxon>
        <taxon>Cucujiformia</taxon>
        <taxon>Tenebrionidae</taxon>
        <taxon>Tenebrionidae incertae sedis</taxon>
        <taxon>Tribolium</taxon>
    </lineage>
</organism>
<evidence type="ECO:0000313" key="8">
    <source>
        <dbReference type="Proteomes" id="UP000007266"/>
    </source>
</evidence>
<evidence type="ECO:0000256" key="4">
    <source>
        <dbReference type="SAM" id="Coils"/>
    </source>
</evidence>
<dbReference type="EMBL" id="KQ971322">
    <property type="protein sequence ID" value="KYB28600.1"/>
    <property type="molecule type" value="Genomic_DNA"/>
</dbReference>
<dbReference type="Proteomes" id="UP000007266">
    <property type="component" value="Linkage group 3"/>
</dbReference>
<dbReference type="GO" id="GO:0060271">
    <property type="term" value="P:cilium assembly"/>
    <property type="evidence" value="ECO:0000318"/>
    <property type="project" value="GO_Central"/>
</dbReference>